<dbReference type="InterPro" id="IPR050950">
    <property type="entry name" value="HTH-type_LysR_regulators"/>
</dbReference>
<evidence type="ECO:0000256" key="4">
    <source>
        <dbReference type="ARBA" id="ARBA00023163"/>
    </source>
</evidence>
<dbReference type="PANTHER" id="PTHR30419:SF8">
    <property type="entry name" value="NITROGEN ASSIMILATION TRANSCRIPTIONAL ACTIVATOR-RELATED"/>
    <property type="match status" value="1"/>
</dbReference>
<dbReference type="GO" id="GO:0005829">
    <property type="term" value="C:cytosol"/>
    <property type="evidence" value="ECO:0007669"/>
    <property type="project" value="TreeGrafter"/>
</dbReference>
<evidence type="ECO:0000313" key="7">
    <source>
        <dbReference type="Proteomes" id="UP000182400"/>
    </source>
</evidence>
<dbReference type="FunFam" id="1.10.10.10:FF:000001">
    <property type="entry name" value="LysR family transcriptional regulator"/>
    <property type="match status" value="1"/>
</dbReference>
<dbReference type="AlphaFoldDB" id="A0A1I5LJ08"/>
<protein>
    <submittedName>
        <fullName evidence="6">DNA-binding transcriptional regulator, LysR family</fullName>
    </submittedName>
</protein>
<dbReference type="Gene3D" id="3.40.190.290">
    <property type="match status" value="1"/>
</dbReference>
<comment type="similarity">
    <text evidence="1">Belongs to the LysR transcriptional regulatory family.</text>
</comment>
<gene>
    <name evidence="6" type="ORF">SAMN05216601_10418</name>
</gene>
<dbReference type="InterPro" id="IPR036388">
    <property type="entry name" value="WH-like_DNA-bd_sf"/>
</dbReference>
<dbReference type="SUPFAM" id="SSF46785">
    <property type="entry name" value="Winged helix' DNA-binding domain"/>
    <property type="match status" value="1"/>
</dbReference>
<dbReference type="OrthoDB" id="646694at2"/>
<dbReference type="EMBL" id="FOWP01000004">
    <property type="protein sequence ID" value="SFO97359.1"/>
    <property type="molecule type" value="Genomic_DNA"/>
</dbReference>
<reference evidence="6 7" key="1">
    <citation type="submission" date="2016-10" db="EMBL/GenBank/DDBJ databases">
        <authorList>
            <person name="de Groot N.N."/>
        </authorList>
    </citation>
    <scope>NUCLEOTIDE SEQUENCE [LARGE SCALE GENOMIC DNA]</scope>
    <source>
        <strain evidence="6 7">CCUG 59231</strain>
    </source>
</reference>
<dbReference type="PANTHER" id="PTHR30419">
    <property type="entry name" value="HTH-TYPE TRANSCRIPTIONAL REGULATOR YBHD"/>
    <property type="match status" value="1"/>
</dbReference>
<dbReference type="SUPFAM" id="SSF53850">
    <property type="entry name" value="Periplasmic binding protein-like II"/>
    <property type="match status" value="1"/>
</dbReference>
<sequence>MDISFRQLQAFVLIAEHRSFSRAAEQVHLSQPALSYSLRKLEDALGLTLLARNTRSVELTAAGLRFLEQARRLLRDMDNAVHDAHEQLHLESGSLRIAVLPSVAIEPLPRVMQEYRRRYPGIDISLHDGRAGEIRQWVSAAEVDFAITSAADDLGALDFQPLYDDSLVLLVSGQEHLRGKALLAALREQDYIATTRDTSLRGMADETLLRMGLQRDPAWEVAYMSSAAALARAGLGFALLPASVADTFNSDGSLAVHVLSQAPARSIGLLQRKPCYLSPPAQVFITLLRQQVGDAQGLSAPLDSRDNRPPIK</sequence>
<evidence type="ECO:0000256" key="2">
    <source>
        <dbReference type="ARBA" id="ARBA00023015"/>
    </source>
</evidence>
<dbReference type="PROSITE" id="PS50931">
    <property type="entry name" value="HTH_LYSR"/>
    <property type="match status" value="1"/>
</dbReference>
<dbReference type="InterPro" id="IPR005119">
    <property type="entry name" value="LysR_subst-bd"/>
</dbReference>
<dbReference type="STRING" id="658457.SAMN05216601_10418"/>
<keyword evidence="3 6" id="KW-0238">DNA-binding</keyword>
<proteinExistence type="inferred from homology"/>
<dbReference type="GO" id="GO:0003700">
    <property type="term" value="F:DNA-binding transcription factor activity"/>
    <property type="evidence" value="ECO:0007669"/>
    <property type="project" value="InterPro"/>
</dbReference>
<dbReference type="GO" id="GO:0003677">
    <property type="term" value="F:DNA binding"/>
    <property type="evidence" value="ECO:0007669"/>
    <property type="project" value="UniProtKB-KW"/>
</dbReference>
<evidence type="ECO:0000259" key="5">
    <source>
        <dbReference type="PROSITE" id="PS50931"/>
    </source>
</evidence>
<keyword evidence="2" id="KW-0805">Transcription regulation</keyword>
<dbReference type="Pfam" id="PF03466">
    <property type="entry name" value="LysR_substrate"/>
    <property type="match status" value="1"/>
</dbReference>
<dbReference type="RefSeq" id="WP_074938003.1">
    <property type="nucleotide sequence ID" value="NZ_FOWP01000004.1"/>
</dbReference>
<name>A0A1I5LJ08_9GAMM</name>
<accession>A0A1I5LJ08</accession>
<dbReference type="Proteomes" id="UP000182400">
    <property type="component" value="Unassembled WGS sequence"/>
</dbReference>
<evidence type="ECO:0000313" key="6">
    <source>
        <dbReference type="EMBL" id="SFO97359.1"/>
    </source>
</evidence>
<dbReference type="Pfam" id="PF00126">
    <property type="entry name" value="HTH_1"/>
    <property type="match status" value="1"/>
</dbReference>
<dbReference type="PRINTS" id="PR00039">
    <property type="entry name" value="HTHLYSR"/>
</dbReference>
<evidence type="ECO:0000256" key="3">
    <source>
        <dbReference type="ARBA" id="ARBA00023125"/>
    </source>
</evidence>
<keyword evidence="4" id="KW-0804">Transcription</keyword>
<dbReference type="InterPro" id="IPR000847">
    <property type="entry name" value="LysR_HTH_N"/>
</dbReference>
<dbReference type="InterPro" id="IPR036390">
    <property type="entry name" value="WH_DNA-bd_sf"/>
</dbReference>
<evidence type="ECO:0000256" key="1">
    <source>
        <dbReference type="ARBA" id="ARBA00009437"/>
    </source>
</evidence>
<feature type="domain" description="HTH lysR-type" evidence="5">
    <location>
        <begin position="3"/>
        <end position="60"/>
    </location>
</feature>
<dbReference type="Gene3D" id="1.10.10.10">
    <property type="entry name" value="Winged helix-like DNA-binding domain superfamily/Winged helix DNA-binding domain"/>
    <property type="match status" value="1"/>
</dbReference>
<organism evidence="6 7">
    <name type="scientific">Ectopseudomonas composti</name>
    <dbReference type="NCBI Taxonomy" id="658457"/>
    <lineage>
        <taxon>Bacteria</taxon>
        <taxon>Pseudomonadati</taxon>
        <taxon>Pseudomonadota</taxon>
        <taxon>Gammaproteobacteria</taxon>
        <taxon>Pseudomonadales</taxon>
        <taxon>Pseudomonadaceae</taxon>
        <taxon>Ectopseudomonas</taxon>
    </lineage>
</organism>